<evidence type="ECO:0000256" key="2">
    <source>
        <dbReference type="SAM" id="MobiDB-lite"/>
    </source>
</evidence>
<organism evidence="3 4">
    <name type="scientific">Cimex lectularius</name>
    <name type="common">Bed bug</name>
    <name type="synonym">Acanthia lectularia</name>
    <dbReference type="NCBI Taxonomy" id="79782"/>
    <lineage>
        <taxon>Eukaryota</taxon>
        <taxon>Metazoa</taxon>
        <taxon>Ecdysozoa</taxon>
        <taxon>Arthropoda</taxon>
        <taxon>Hexapoda</taxon>
        <taxon>Insecta</taxon>
        <taxon>Pterygota</taxon>
        <taxon>Neoptera</taxon>
        <taxon>Paraneoptera</taxon>
        <taxon>Hemiptera</taxon>
        <taxon>Heteroptera</taxon>
        <taxon>Panheteroptera</taxon>
        <taxon>Cimicomorpha</taxon>
        <taxon>Cimicidae</taxon>
        <taxon>Cimex</taxon>
    </lineage>
</organism>
<name>A0A8I6RPT6_CIMLE</name>
<dbReference type="AlphaFoldDB" id="A0A8I6RPT6"/>
<protein>
    <submittedName>
        <fullName evidence="3">Uncharacterized protein</fullName>
    </submittedName>
</protein>
<feature type="coiled-coil region" evidence="1">
    <location>
        <begin position="364"/>
        <end position="411"/>
    </location>
</feature>
<reference evidence="3" key="1">
    <citation type="submission" date="2022-01" db="UniProtKB">
        <authorList>
            <consortium name="EnsemblMetazoa"/>
        </authorList>
    </citation>
    <scope>IDENTIFICATION</scope>
</reference>
<dbReference type="RefSeq" id="XP_014248917.1">
    <property type="nucleotide sequence ID" value="XM_014393431.1"/>
</dbReference>
<keyword evidence="4" id="KW-1185">Reference proteome</keyword>
<evidence type="ECO:0000313" key="4">
    <source>
        <dbReference type="Proteomes" id="UP000494040"/>
    </source>
</evidence>
<evidence type="ECO:0000313" key="3">
    <source>
        <dbReference type="EnsemblMetazoa" id="XP_014248917.1"/>
    </source>
</evidence>
<dbReference type="Proteomes" id="UP000494040">
    <property type="component" value="Unassembled WGS sequence"/>
</dbReference>
<accession>A0A8I6RPT6</accession>
<evidence type="ECO:0000256" key="1">
    <source>
        <dbReference type="SAM" id="Coils"/>
    </source>
</evidence>
<dbReference type="GeneID" id="106666328"/>
<proteinExistence type="predicted"/>
<dbReference type="OrthoDB" id="10627500at2759"/>
<dbReference type="EnsemblMetazoa" id="XM_014393431.1">
    <property type="protein sequence ID" value="XP_014248917.1"/>
    <property type="gene ID" value="LOC106666328"/>
</dbReference>
<sequence length="415" mass="47912">MLHTEIHLLQTIPLLARQSHVSTLQHDRNGMAENVSRFGFTEMMNVLRDAVRQTREPSSCLNAHEVSKYIQSRYGFNKNSTTGLKIQTISHIDQLDHQKKSIRSMSTSTWKETSKEHMNNRAKSLPRGHLSNTPKNDARKTVSGTLLPESPYDYYVGDDNSTDNLTTTNVTSEQDTKWTYKNALKMKEHQKEDEFKERNLRKQAKRLIANVSGSLIPEKSTNDFFTKDEKVQKLASLGLSRSIDSENWYPNRGTLTDRFYRREQEVKESNLRKETKALEGKKASGLSRKGFVYSRLSSKQHAMKQVASAKPKKQGKLATQMVSLGLKAEPEPKTWLQIKALQDKNKNKNKPFNEPFPTKCETMVRRTKEARARLIEDLKLAEQRKQIEVLRVMAKETLNKHLEKLKEQKRASYYV</sequence>
<keyword evidence="1" id="KW-0175">Coiled coil</keyword>
<dbReference type="KEGG" id="clec:106666328"/>
<feature type="region of interest" description="Disordered" evidence="2">
    <location>
        <begin position="109"/>
        <end position="146"/>
    </location>
</feature>